<reference evidence="5" key="1">
    <citation type="journal article" date="2019" name="Int. J. Syst. Evol. Microbiol.">
        <title>The Global Catalogue of Microorganisms (GCM) 10K type strain sequencing project: providing services to taxonomists for standard genome sequencing and annotation.</title>
        <authorList>
            <consortium name="The Broad Institute Genomics Platform"/>
            <consortium name="The Broad Institute Genome Sequencing Center for Infectious Disease"/>
            <person name="Wu L."/>
            <person name="Ma J."/>
        </authorList>
    </citation>
    <scope>NUCLEOTIDE SEQUENCE [LARGE SCALE GENOMIC DNA]</scope>
    <source>
        <strain evidence="5">JCM 18198</strain>
    </source>
</reference>
<feature type="domain" description="Carbamoyltransferase C-terminal" evidence="3">
    <location>
        <begin position="398"/>
        <end position="565"/>
    </location>
</feature>
<protein>
    <submittedName>
        <fullName evidence="4">Carbamoyltransferase C-terminal domain-containing protein</fullName>
    </submittedName>
</protein>
<dbReference type="Pfam" id="PF16861">
    <property type="entry name" value="Carbam_trans_C"/>
    <property type="match status" value="1"/>
</dbReference>
<accession>A0ABP9A971</accession>
<evidence type="ECO:0000259" key="2">
    <source>
        <dbReference type="Pfam" id="PF02543"/>
    </source>
</evidence>
<dbReference type="InterPro" id="IPR003696">
    <property type="entry name" value="Carbtransf_dom"/>
</dbReference>
<keyword evidence="5" id="KW-1185">Reference proteome</keyword>
<dbReference type="Gene3D" id="3.90.870.20">
    <property type="entry name" value="Carbamoyltransferase, C-terminal domain"/>
    <property type="match status" value="1"/>
</dbReference>
<organism evidence="4 5">
    <name type="scientific">Flavobacterium hankyongi</name>
    <dbReference type="NCBI Taxonomy" id="1176532"/>
    <lineage>
        <taxon>Bacteria</taxon>
        <taxon>Pseudomonadati</taxon>
        <taxon>Bacteroidota</taxon>
        <taxon>Flavobacteriia</taxon>
        <taxon>Flavobacteriales</taxon>
        <taxon>Flavobacteriaceae</taxon>
        <taxon>Flavobacterium</taxon>
    </lineage>
</organism>
<dbReference type="PANTHER" id="PTHR34847">
    <property type="entry name" value="NODULATION PROTEIN U"/>
    <property type="match status" value="1"/>
</dbReference>
<dbReference type="Proteomes" id="UP001500141">
    <property type="component" value="Unassembled WGS sequence"/>
</dbReference>
<name>A0ABP9A971_9FLAO</name>
<comment type="similarity">
    <text evidence="1">Belongs to the NodU/CmcH family.</text>
</comment>
<dbReference type="InterPro" id="IPR043129">
    <property type="entry name" value="ATPase_NBD"/>
</dbReference>
<dbReference type="PANTHER" id="PTHR34847:SF1">
    <property type="entry name" value="NODULATION PROTEIN U"/>
    <property type="match status" value="1"/>
</dbReference>
<dbReference type="Gene3D" id="3.30.420.40">
    <property type="match status" value="1"/>
</dbReference>
<gene>
    <name evidence="4" type="ORF">GCM10023230_28980</name>
</gene>
<dbReference type="EMBL" id="BAABIP010000022">
    <property type="protein sequence ID" value="GAA4776145.1"/>
    <property type="molecule type" value="Genomic_DNA"/>
</dbReference>
<dbReference type="InterPro" id="IPR051338">
    <property type="entry name" value="NodU/CmcH_Carbamoyltrnsfr"/>
</dbReference>
<proteinExistence type="inferred from homology"/>
<comment type="caution">
    <text evidence="4">The sequence shown here is derived from an EMBL/GenBank/DDBJ whole genome shotgun (WGS) entry which is preliminary data.</text>
</comment>
<evidence type="ECO:0000256" key="1">
    <source>
        <dbReference type="ARBA" id="ARBA00006129"/>
    </source>
</evidence>
<feature type="domain" description="Carbamoyltransferase" evidence="2">
    <location>
        <begin position="13"/>
        <end position="67"/>
    </location>
</feature>
<dbReference type="InterPro" id="IPR038152">
    <property type="entry name" value="Carbam_trans_C_sf"/>
</dbReference>
<evidence type="ECO:0000313" key="5">
    <source>
        <dbReference type="Proteomes" id="UP001500141"/>
    </source>
</evidence>
<evidence type="ECO:0000259" key="3">
    <source>
        <dbReference type="Pfam" id="PF16861"/>
    </source>
</evidence>
<dbReference type="RefSeq" id="WP_264543148.1">
    <property type="nucleotide sequence ID" value="NZ_BAABIP010000022.1"/>
</dbReference>
<dbReference type="Pfam" id="PF02543">
    <property type="entry name" value="Carbam_trans_N"/>
    <property type="match status" value="2"/>
</dbReference>
<feature type="domain" description="Carbamoyltransferase" evidence="2">
    <location>
        <begin position="87"/>
        <end position="338"/>
    </location>
</feature>
<sequence>MNKPIYVLGTGLSHDGSAVLLKDGKVCVAIEKERITRIKHDGGNDTEAIQYCLEAENITINDITLVVQSENFTIPSRERFKGKRIFAEKSNPEIITISHHLAHAYSAIGTSPFTECAVMVIDGCGSPLEHFLELNPNEKHTIAEHFLAANEMLCEKDSFYYYDGTKLTTIYKDFSPMAEAQKDLLKLPTTRHSIGGFYAAVSHYVFGNMDDVGKLMGLAPYGKTEVFDMEAFYFKNQNVYVSDDWKALLNNPSEGYDYFKANFSYYADVAKWAQEQVEKAVLECITNRYSLFSHPNLCYSGGVALNAVANAKLQDTKLAQNIYWEPAAADNGLALGCAFYGWLQHLKMSKIPHNGSTCFGKKYTENEVEKAIQEELYNHYQISHFQTEDELLKHCALKINLGKTIAWFHAESEFGPRALGRRSILAHPGIKGMKQHINSNIKFREDFRPFAPAVLEEKVSEYFEKGRNSPYMILVDKTREEFIEILKNTTHEDGSARVQTVNKQWNERFYKLIEYFEKESGIPILLNTSLNRRGMPMVETPEQAITLFEETALDILVLENFVIEKNQLEI</sequence>
<evidence type="ECO:0000313" key="4">
    <source>
        <dbReference type="EMBL" id="GAA4776145.1"/>
    </source>
</evidence>
<dbReference type="InterPro" id="IPR031730">
    <property type="entry name" value="Carbam_trans_C"/>
</dbReference>
<dbReference type="CDD" id="cd24098">
    <property type="entry name" value="ASKHA_NBD_TobZ_N"/>
    <property type="match status" value="1"/>
</dbReference>
<dbReference type="SUPFAM" id="SSF53067">
    <property type="entry name" value="Actin-like ATPase domain"/>
    <property type="match status" value="1"/>
</dbReference>